<dbReference type="AlphaFoldDB" id="A0A5B1M4D0"/>
<proteinExistence type="predicted"/>
<sequence>MRGMGQLADLHHVGIVTPRDRHFEVVEALARSLGASLEDEVEDDPLDVTATWIQVSPSLRFEVVSPRSDRTTPITTFLTRTGGGLHHVSLATTQIGACKELAAAGGARIIGENDDHGGWAEFFIDPSQTGGALLHWMQPVRD</sequence>
<dbReference type="Gene3D" id="3.10.180.10">
    <property type="entry name" value="2,3-Dihydroxybiphenyl 1,2-Dioxygenase, domain 1"/>
    <property type="match status" value="1"/>
</dbReference>
<protein>
    <recommendedName>
        <fullName evidence="1">VOC domain-containing protein</fullName>
    </recommendedName>
</protein>
<evidence type="ECO:0000259" key="1">
    <source>
        <dbReference type="PROSITE" id="PS51819"/>
    </source>
</evidence>
<reference evidence="2 3" key="1">
    <citation type="submission" date="2019-09" db="EMBL/GenBank/DDBJ databases">
        <title>Nocardioides panacisoli sp. nov., isolated from the soil of a ginseng field.</title>
        <authorList>
            <person name="Cho C."/>
        </authorList>
    </citation>
    <scope>NUCLEOTIDE SEQUENCE [LARGE SCALE GENOMIC DNA]</scope>
    <source>
        <strain evidence="2 3">BN140041</strain>
    </source>
</reference>
<name>A0A5B1M4D0_9ACTN</name>
<accession>A0A5B1M4D0</accession>
<dbReference type="Proteomes" id="UP000324351">
    <property type="component" value="Unassembled WGS sequence"/>
</dbReference>
<comment type="caution">
    <text evidence="2">The sequence shown here is derived from an EMBL/GenBank/DDBJ whole genome shotgun (WGS) entry which is preliminary data.</text>
</comment>
<keyword evidence="3" id="KW-1185">Reference proteome</keyword>
<feature type="domain" description="VOC" evidence="1">
    <location>
        <begin position="9"/>
        <end position="139"/>
    </location>
</feature>
<dbReference type="Pfam" id="PF13669">
    <property type="entry name" value="Glyoxalase_4"/>
    <property type="match status" value="1"/>
</dbReference>
<dbReference type="InterPro" id="IPR029068">
    <property type="entry name" value="Glyas_Bleomycin-R_OHBP_Dase"/>
</dbReference>
<gene>
    <name evidence="2" type="ORF">F0U47_10215</name>
</gene>
<evidence type="ECO:0000313" key="3">
    <source>
        <dbReference type="Proteomes" id="UP000324351"/>
    </source>
</evidence>
<dbReference type="PROSITE" id="PS51819">
    <property type="entry name" value="VOC"/>
    <property type="match status" value="1"/>
</dbReference>
<reference evidence="2 3" key="2">
    <citation type="submission" date="2019-09" db="EMBL/GenBank/DDBJ databases">
        <authorList>
            <person name="Jin C."/>
        </authorList>
    </citation>
    <scope>NUCLEOTIDE SEQUENCE [LARGE SCALE GENOMIC DNA]</scope>
    <source>
        <strain evidence="2 3">BN140041</strain>
    </source>
</reference>
<dbReference type="EMBL" id="VUJW01000003">
    <property type="protein sequence ID" value="KAA1427792.1"/>
    <property type="molecule type" value="Genomic_DNA"/>
</dbReference>
<evidence type="ECO:0000313" key="2">
    <source>
        <dbReference type="EMBL" id="KAA1427792.1"/>
    </source>
</evidence>
<dbReference type="InterPro" id="IPR037523">
    <property type="entry name" value="VOC_core"/>
</dbReference>
<dbReference type="SUPFAM" id="SSF54593">
    <property type="entry name" value="Glyoxalase/Bleomycin resistance protein/Dihydroxybiphenyl dioxygenase"/>
    <property type="match status" value="1"/>
</dbReference>
<organism evidence="2 3">
    <name type="scientific">Nocardioides antri</name>
    <dbReference type="NCBI Taxonomy" id="2607659"/>
    <lineage>
        <taxon>Bacteria</taxon>
        <taxon>Bacillati</taxon>
        <taxon>Actinomycetota</taxon>
        <taxon>Actinomycetes</taxon>
        <taxon>Propionibacteriales</taxon>
        <taxon>Nocardioidaceae</taxon>
        <taxon>Nocardioides</taxon>
    </lineage>
</organism>